<dbReference type="AlphaFoldDB" id="A0A5J4QS92"/>
<dbReference type="InterPro" id="IPR015985">
    <property type="entry name" value="TehB-like_dom"/>
</dbReference>
<organism evidence="2">
    <name type="scientific">termite gut metagenome</name>
    <dbReference type="NCBI Taxonomy" id="433724"/>
    <lineage>
        <taxon>unclassified sequences</taxon>
        <taxon>metagenomes</taxon>
        <taxon>organismal metagenomes</taxon>
    </lineage>
</organism>
<dbReference type="GO" id="GO:0008168">
    <property type="term" value="F:methyltransferase activity"/>
    <property type="evidence" value="ECO:0007669"/>
    <property type="project" value="UniProtKB-KW"/>
</dbReference>
<dbReference type="Pfam" id="PF03848">
    <property type="entry name" value="TehB"/>
    <property type="match status" value="1"/>
</dbReference>
<protein>
    <submittedName>
        <fullName evidence="2">Tellurite methyltransferase</fullName>
        <ecNumber evidence="2">2.1.1.265</ecNumber>
    </submittedName>
</protein>
<name>A0A5J4QS92_9ZZZZ</name>
<dbReference type="EMBL" id="SNRY01002630">
    <property type="protein sequence ID" value="KAA6324185.1"/>
    <property type="molecule type" value="Genomic_DNA"/>
</dbReference>
<dbReference type="SUPFAM" id="SSF53335">
    <property type="entry name" value="S-adenosyl-L-methionine-dependent methyltransferases"/>
    <property type="match status" value="1"/>
</dbReference>
<feature type="domain" description="Tellurite resistance methyltransferase TehB-like" evidence="1">
    <location>
        <begin position="37"/>
        <end position="191"/>
    </location>
</feature>
<dbReference type="CDD" id="cd02440">
    <property type="entry name" value="AdoMet_MTases"/>
    <property type="match status" value="1"/>
</dbReference>
<proteinExistence type="predicted"/>
<dbReference type="InterPro" id="IPR029063">
    <property type="entry name" value="SAM-dependent_MTases_sf"/>
</dbReference>
<keyword evidence="2" id="KW-0808">Transferase</keyword>
<dbReference type="GO" id="GO:0032259">
    <property type="term" value="P:methylation"/>
    <property type="evidence" value="ECO:0007669"/>
    <property type="project" value="UniProtKB-KW"/>
</dbReference>
<keyword evidence="2" id="KW-0489">Methyltransferase</keyword>
<dbReference type="Gene3D" id="3.40.50.150">
    <property type="entry name" value="Vaccinia Virus protein VP39"/>
    <property type="match status" value="1"/>
</dbReference>
<evidence type="ECO:0000259" key="1">
    <source>
        <dbReference type="Pfam" id="PF03848"/>
    </source>
</evidence>
<comment type="caution">
    <text evidence="2">The sequence shown here is derived from an EMBL/GenBank/DDBJ whole genome shotgun (WGS) entry which is preliminary data.</text>
</comment>
<accession>A0A5J4QS92</accession>
<sequence length="210" mass="23880">MKEKYQIEYENSNGCFWAKEPAKFVKLFVKKYCADLRGLKGLDLGAEEGKNAVFLASKGAKVLAIDISTIALSRFNQQPNYSIAQNSVEVKCSDIRDINFDAGSFDFIVAYGILYCLSSTEEVKTYIEKIKSWIVPNGYFICVTFTNELPPPQSQSYLEYESFLKKGELEKSLDDWTILEQENDVITETHPTCPIEHKHSLIRLIAKKHG</sequence>
<gene>
    <name evidence="2" type="ORF">EZS27_026457</name>
</gene>
<evidence type="ECO:0000313" key="2">
    <source>
        <dbReference type="EMBL" id="KAA6324185.1"/>
    </source>
</evidence>
<dbReference type="EC" id="2.1.1.265" evidence="2"/>
<reference evidence="2" key="1">
    <citation type="submission" date="2019-03" db="EMBL/GenBank/DDBJ databases">
        <title>Single cell metagenomics reveals metabolic interactions within the superorganism composed of flagellate Streblomastix strix and complex community of Bacteroidetes bacteria on its surface.</title>
        <authorList>
            <person name="Treitli S.C."/>
            <person name="Kolisko M."/>
            <person name="Husnik F."/>
            <person name="Keeling P."/>
            <person name="Hampl V."/>
        </authorList>
    </citation>
    <scope>NUCLEOTIDE SEQUENCE</scope>
    <source>
        <strain evidence="2">STM</strain>
    </source>
</reference>